<feature type="region of interest" description="Disordered" evidence="1">
    <location>
        <begin position="1661"/>
        <end position="1701"/>
    </location>
</feature>
<feature type="compositionally biased region" description="Low complexity" evidence="1">
    <location>
        <begin position="1449"/>
        <end position="1463"/>
    </location>
</feature>
<feature type="region of interest" description="Disordered" evidence="1">
    <location>
        <begin position="1790"/>
        <end position="1861"/>
    </location>
</feature>
<accession>A0AAN9AIG8</accession>
<feature type="compositionally biased region" description="Basic and acidic residues" evidence="1">
    <location>
        <begin position="1290"/>
        <end position="1299"/>
    </location>
</feature>
<feature type="compositionally biased region" description="Polar residues" evidence="1">
    <location>
        <begin position="456"/>
        <end position="477"/>
    </location>
</feature>
<feature type="compositionally biased region" description="Basic and acidic residues" evidence="1">
    <location>
        <begin position="922"/>
        <end position="933"/>
    </location>
</feature>
<feature type="compositionally biased region" description="Polar residues" evidence="1">
    <location>
        <begin position="1464"/>
        <end position="1479"/>
    </location>
</feature>
<feature type="region of interest" description="Disordered" evidence="1">
    <location>
        <begin position="530"/>
        <end position="570"/>
    </location>
</feature>
<feature type="compositionally biased region" description="Polar residues" evidence="1">
    <location>
        <begin position="789"/>
        <end position="820"/>
    </location>
</feature>
<feature type="compositionally biased region" description="Low complexity" evidence="1">
    <location>
        <begin position="1790"/>
        <end position="1816"/>
    </location>
</feature>
<proteinExistence type="predicted"/>
<evidence type="ECO:0000313" key="3">
    <source>
        <dbReference type="Proteomes" id="UP001374579"/>
    </source>
</evidence>
<feature type="compositionally biased region" description="Basic and acidic residues" evidence="1">
    <location>
        <begin position="1825"/>
        <end position="1835"/>
    </location>
</feature>
<feature type="compositionally biased region" description="Basic and acidic residues" evidence="1">
    <location>
        <begin position="213"/>
        <end position="223"/>
    </location>
</feature>
<evidence type="ECO:0000256" key="1">
    <source>
        <dbReference type="SAM" id="MobiDB-lite"/>
    </source>
</evidence>
<feature type="region of interest" description="Disordered" evidence="1">
    <location>
        <begin position="1542"/>
        <end position="1631"/>
    </location>
</feature>
<feature type="compositionally biased region" description="Basic and acidic residues" evidence="1">
    <location>
        <begin position="558"/>
        <end position="567"/>
    </location>
</feature>
<feature type="compositionally biased region" description="Low complexity" evidence="1">
    <location>
        <begin position="964"/>
        <end position="974"/>
    </location>
</feature>
<feature type="compositionally biased region" description="Basic and acidic residues" evidence="1">
    <location>
        <begin position="1596"/>
        <end position="1609"/>
    </location>
</feature>
<feature type="region of interest" description="Disordered" evidence="1">
    <location>
        <begin position="1207"/>
        <end position="1261"/>
    </location>
</feature>
<feature type="compositionally biased region" description="Polar residues" evidence="1">
    <location>
        <begin position="863"/>
        <end position="877"/>
    </location>
</feature>
<feature type="region of interest" description="Disordered" evidence="1">
    <location>
        <begin position="185"/>
        <end position="260"/>
    </location>
</feature>
<feature type="compositionally biased region" description="Polar residues" evidence="1">
    <location>
        <begin position="1316"/>
        <end position="1333"/>
    </location>
</feature>
<reference evidence="2 3" key="1">
    <citation type="submission" date="2024-02" db="EMBL/GenBank/DDBJ databases">
        <title>Chromosome-scale genome assembly of the rough periwinkle Littorina saxatilis.</title>
        <authorList>
            <person name="De Jode A."/>
            <person name="Faria R."/>
            <person name="Formenti G."/>
            <person name="Sims Y."/>
            <person name="Smith T.P."/>
            <person name="Tracey A."/>
            <person name="Wood J.M.D."/>
            <person name="Zagrodzka Z.B."/>
            <person name="Johannesson K."/>
            <person name="Butlin R.K."/>
            <person name="Leder E.H."/>
        </authorList>
    </citation>
    <scope>NUCLEOTIDE SEQUENCE [LARGE SCALE GENOMIC DNA]</scope>
    <source>
        <strain evidence="2">Snail1</strain>
        <tissue evidence="2">Muscle</tissue>
    </source>
</reference>
<feature type="compositionally biased region" description="Polar residues" evidence="1">
    <location>
        <begin position="97"/>
        <end position="108"/>
    </location>
</feature>
<comment type="caution">
    <text evidence="2">The sequence shown here is derived from an EMBL/GenBank/DDBJ whole genome shotgun (WGS) entry which is preliminary data.</text>
</comment>
<feature type="region of interest" description="Disordered" evidence="1">
    <location>
        <begin position="280"/>
        <end position="338"/>
    </location>
</feature>
<keyword evidence="3" id="KW-1185">Reference proteome</keyword>
<organism evidence="2 3">
    <name type="scientific">Littorina saxatilis</name>
    <dbReference type="NCBI Taxonomy" id="31220"/>
    <lineage>
        <taxon>Eukaryota</taxon>
        <taxon>Metazoa</taxon>
        <taxon>Spiralia</taxon>
        <taxon>Lophotrochozoa</taxon>
        <taxon>Mollusca</taxon>
        <taxon>Gastropoda</taxon>
        <taxon>Caenogastropoda</taxon>
        <taxon>Littorinimorpha</taxon>
        <taxon>Littorinoidea</taxon>
        <taxon>Littorinidae</taxon>
        <taxon>Littorina</taxon>
    </lineage>
</organism>
<feature type="region of interest" description="Disordered" evidence="1">
    <location>
        <begin position="776"/>
        <end position="936"/>
    </location>
</feature>
<feature type="region of interest" description="Disordered" evidence="1">
    <location>
        <begin position="1288"/>
        <end position="1333"/>
    </location>
</feature>
<feature type="compositionally biased region" description="Polar residues" evidence="1">
    <location>
        <begin position="950"/>
        <end position="963"/>
    </location>
</feature>
<feature type="compositionally biased region" description="Basic and acidic residues" evidence="1">
    <location>
        <begin position="1000"/>
        <end position="1010"/>
    </location>
</feature>
<gene>
    <name evidence="2" type="ORF">V1264_021576</name>
</gene>
<feature type="compositionally biased region" description="Polar residues" evidence="1">
    <location>
        <begin position="1249"/>
        <end position="1261"/>
    </location>
</feature>
<name>A0AAN9AIG8_9CAEN</name>
<sequence length="1936" mass="211144">MDPGNTEQNADDFNAELSSAMSFVSDSSMEGDIADSLLVPHLSLETFQHDSTNQAEDTGSPVIPILHIDNRTHALSLAVPEDDAAQNVRSDYEPGEASQSLFHTNSTTVDDDDVDDKLVAENITAQDVSSHNVRATPEILGSLFSPKSGVAEDDDMQVESQDESCSLEEDGLRKNISMLCDQLLTSPDTKEDVKNMNDEENGEQKKNAATVENEGHVGQRKNTESTGNDGNIDQRKNTESMGNDRNIDQSMNTKSVEPAEIVDQRKKETCTLSTQESCCQKNSNRGRQTCESERTKTQFAGPGDEEDIRVSADRPGEEEISQQSRFTCPRPETDDEQAEKCQDFSADLETRQTCKGDMRNSDFTKSITLSPKLQQTKKGAQKFKVPYDRKGIDPCSAEKDSRPAKDYMKCAEKEHSLTEPICTAEAIEENVHKRIVAEESRIGEFSQKIYEATPKVSTLSGESELITSKRSKNSGQKDSGRNGEVAGVMGYVQRDREVVQRCGSDRISGRCNRDTAKIAHTEHDVIRDSADADVIGDEGSDVTLPPQSVKIRHSQSVPDRDSQRSLESDSWNSKRLLDTVKDITHKVSAERQVHTEEIVIIERIRHIYERASAAQVSANDQASLTQSLEKVIRQINKRQKEEKSALAEKVKTGKMTPKEKGKTKQQLQNLSLRCTALQTLFKSHQMLKTKFSAEAKKPRMKGLQANSALKKTQATRVAEDCRQEYESVCGKVSVMETHESQAENDLEDMQGPCSGPVAGGALHRVNTTENNMTEIQGPVSVSVPGGTLSHANNTAHVVSSDNTNKSSVASRCADSSQKSCPPQGVSDQEGRQNTENADEYLDSDSQTSQSILHPKPTWKRPKNTSVPALPSSKTEIYNVSKVASPAERLSESAIESTKSRSKRVQEELTETTELVSRPVSGSEREVTPDERHSTSPGATQTFAFVEQDPVTASTNSTATRQCQSSKVSASSPKSLTNLKGIDGRPRNENIVSNDEDMDERSDHNADNWEKDDLDRQNMNETNADIAASEIQQNTREAATVHESVDFMETQDPALGKVLYTAVSPQSQTEPMDGLIENISSTIQTHTFDTLTVPFDCNSQSSVIADSPKKTPVFKNTSHLSQHSEFVSQSILQQHTVTASTAMFDSEIVETQHAICNPVSQCFEDDDDCSEILIDCIQRESKPFGNDAISREDFVGLSRVPNPCSGIIRTKCPIPQNNSQSSKSSSSSRKRSRSSSSSQGVGSDRENATKSDNASPSCKSQRMNSLLNNEGQTSTLPAADTDAISTAKLGVSREAREHVPTEQPAEGMDRTGRSESCLHTSTEGSSKTASTLQNTTISTQKYRSARTEDITNSASQSQPSILSVSVNAQGSLAKQASNTETATPVSAEKGPVQVIIVNCSSKVDVGSKSLLQTKVAQMTPSTLEKPKCATPRPAQIILPAPKPGQNLACTSQRQPTQTPSQSVTAAPSQNVTSKQPQNTDTPRDTIRKPTQLGPRNSAPQPIPHLTAPRRPSSPSSTVTSMTMTDVFPVSSREILRKMAKETVFKQKESITKQPAADLRQRETDSYQNEAASGGETEPGSKGADPRPLGGRSTQHTEVSRVDWGDRERAIRRLGPGDTSGDRERAIRRLGPGDTSFRRDADITGDVYSDIASLGSAAREGETSWPLLSQSGSKFTRPGAKFGKERNETLPKKTTGGGMSSMPPRYRELLDSGVILPGRLCLSVHEKGREKKASIMTDGRIEDSAGLTFANPLSWYRAVSGLPRIKRSRAYSTISYNGHSLAVVCGRTHLLSPNPTSSSNTATSNATTRTATANPNIAETLTTTRLPQERSAIHQENSRSLSGSCSNQPSQWQENTGVHKSSLLPPTQTTVSSLDAGVDGSAHLCADKMLSSLRKLRLVADEEIASHSTDCELTSFWSADFAKITMSQNFWATVDDWD</sequence>
<feature type="compositionally biased region" description="Basic and acidic residues" evidence="1">
    <location>
        <begin position="385"/>
        <end position="404"/>
    </location>
</feature>
<feature type="compositionally biased region" description="Basic and acidic residues" evidence="1">
    <location>
        <begin position="638"/>
        <end position="662"/>
    </location>
</feature>
<feature type="region of interest" description="Disordered" evidence="1">
    <location>
        <begin position="373"/>
        <end position="404"/>
    </location>
</feature>
<feature type="compositionally biased region" description="Basic and acidic residues" evidence="1">
    <location>
        <begin position="1680"/>
        <end position="1689"/>
    </location>
</feature>
<feature type="compositionally biased region" description="Polar residues" evidence="1">
    <location>
        <begin position="1836"/>
        <end position="1861"/>
    </location>
</feature>
<feature type="compositionally biased region" description="Polar residues" evidence="1">
    <location>
        <begin position="239"/>
        <end position="255"/>
    </location>
</feature>
<protein>
    <submittedName>
        <fullName evidence="2">Uncharacterized protein</fullName>
    </submittedName>
</protein>
<feature type="compositionally biased region" description="Low complexity" evidence="1">
    <location>
        <begin position="1505"/>
        <end position="1523"/>
    </location>
</feature>
<feature type="compositionally biased region" description="Basic and acidic residues" evidence="1">
    <location>
        <begin position="308"/>
        <end position="317"/>
    </location>
</feature>
<feature type="region of interest" description="Disordered" evidence="1">
    <location>
        <begin position="1341"/>
        <end position="1360"/>
    </location>
</feature>
<feature type="region of interest" description="Disordered" evidence="1">
    <location>
        <begin position="950"/>
        <end position="1010"/>
    </location>
</feature>
<evidence type="ECO:0000313" key="2">
    <source>
        <dbReference type="EMBL" id="KAK7087538.1"/>
    </source>
</evidence>
<feature type="compositionally biased region" description="Polar residues" evidence="1">
    <location>
        <begin position="1349"/>
        <end position="1360"/>
    </location>
</feature>
<feature type="region of interest" description="Disordered" evidence="1">
    <location>
        <begin position="1418"/>
        <end position="1523"/>
    </location>
</feature>
<feature type="region of interest" description="Disordered" evidence="1">
    <location>
        <begin position="456"/>
        <end position="487"/>
    </location>
</feature>
<feature type="compositionally biased region" description="Basic and acidic residues" evidence="1">
    <location>
        <begin position="188"/>
        <end position="206"/>
    </location>
</feature>
<feature type="region of interest" description="Disordered" evidence="1">
    <location>
        <begin position="88"/>
        <end position="109"/>
    </location>
</feature>
<dbReference type="EMBL" id="JBAMIC010004070">
    <property type="protein sequence ID" value="KAK7087538.1"/>
    <property type="molecule type" value="Genomic_DNA"/>
</dbReference>
<feature type="region of interest" description="Disordered" evidence="1">
    <location>
        <begin position="638"/>
        <end position="664"/>
    </location>
</feature>
<dbReference type="Proteomes" id="UP001374579">
    <property type="component" value="Unassembled WGS sequence"/>
</dbReference>